<organism evidence="12 13">
    <name type="scientific">Marispirochaeta aestuarii</name>
    <dbReference type="NCBI Taxonomy" id="1963862"/>
    <lineage>
        <taxon>Bacteria</taxon>
        <taxon>Pseudomonadati</taxon>
        <taxon>Spirochaetota</taxon>
        <taxon>Spirochaetia</taxon>
        <taxon>Spirochaetales</taxon>
        <taxon>Spirochaetaceae</taxon>
        <taxon>Marispirochaeta</taxon>
    </lineage>
</organism>
<feature type="region of interest" description="Disordered" evidence="8">
    <location>
        <begin position="441"/>
        <end position="466"/>
    </location>
</feature>
<feature type="domain" description="Helicase ATP-binding" evidence="9">
    <location>
        <begin position="34"/>
        <end position="205"/>
    </location>
</feature>
<dbReference type="PANTHER" id="PTHR47959">
    <property type="entry name" value="ATP-DEPENDENT RNA HELICASE RHLE-RELATED"/>
    <property type="match status" value="1"/>
</dbReference>
<dbReference type="OrthoDB" id="9805696at2"/>
<dbReference type="InterPro" id="IPR001650">
    <property type="entry name" value="Helicase_C-like"/>
</dbReference>
<gene>
    <name evidence="12" type="ORF">B4O97_09610</name>
</gene>
<dbReference type="PROSITE" id="PS51192">
    <property type="entry name" value="HELICASE_ATP_BIND_1"/>
    <property type="match status" value="1"/>
</dbReference>
<evidence type="ECO:0008006" key="14">
    <source>
        <dbReference type="Google" id="ProtNLM"/>
    </source>
</evidence>
<evidence type="ECO:0000259" key="10">
    <source>
        <dbReference type="PROSITE" id="PS51194"/>
    </source>
</evidence>
<evidence type="ECO:0000256" key="2">
    <source>
        <dbReference type="ARBA" id="ARBA00022801"/>
    </source>
</evidence>
<reference evidence="12 13" key="1">
    <citation type="submission" date="2017-03" db="EMBL/GenBank/DDBJ databases">
        <title>Draft Genome sequence of Marispirochaeta sp. strain JC444.</title>
        <authorList>
            <person name="Shivani Y."/>
            <person name="Subhash Y."/>
            <person name="Sasikala C."/>
            <person name="Ramana C."/>
        </authorList>
    </citation>
    <scope>NUCLEOTIDE SEQUENCE [LARGE SCALE GENOMIC DNA]</scope>
    <source>
        <strain evidence="12 13">JC444</strain>
    </source>
</reference>
<dbReference type="PANTHER" id="PTHR47959:SF13">
    <property type="entry name" value="ATP-DEPENDENT RNA HELICASE RHLE"/>
    <property type="match status" value="1"/>
</dbReference>
<keyword evidence="1 7" id="KW-0547">Nucleotide-binding</keyword>
<dbReference type="InterPro" id="IPR014001">
    <property type="entry name" value="Helicase_ATP-bd"/>
</dbReference>
<dbReference type="CDD" id="cd18787">
    <property type="entry name" value="SF2_C_DEAD"/>
    <property type="match status" value="1"/>
</dbReference>
<accession>A0A1Y1RY83</accession>
<dbReference type="AlphaFoldDB" id="A0A1Y1RY83"/>
<dbReference type="SMART" id="SM00490">
    <property type="entry name" value="HELICc"/>
    <property type="match status" value="1"/>
</dbReference>
<dbReference type="Gene3D" id="3.40.50.300">
    <property type="entry name" value="P-loop containing nucleotide triphosphate hydrolases"/>
    <property type="match status" value="2"/>
</dbReference>
<sequence>MTEFSSLGLTEELLKGTSKLGFTTPTPIQARAIPELLNSDGDFVVLAGTGTGKTAAFGLPLLQKLDPGFRGTQALILSPTRELCCQIAEDLKRFSAFLPEVSIVPVYGGASMGLQIRELKRNPRIIVATPGRLIDHLERGNIDLGQIRTLVLDEADEMLSMGFREELESILALTPGDKQTCLFSATMPRDIRAMVQNFLDNPREISSLKSEEEASTVDHNYLMVNHRDRFEALRRFIAKQQNFYGIVFCRTKDQTREIAVKLAEDGLSADAIHGDLSQMQRDYVMQRFRKGAVSILVATDVAARGIDVDSLTHVVHYELPHDAESYVHRSGRTGRAGREGMSLAIATPADRHKLRSLERRIKSGVNRIEVPTGNEILQHRIDTFVTELENAEELPRESADCMKGAIERLRGLSQEELIEKILHTQFREQIEYFSKKQDIRAAVQGPRERKGGFREQDSRKRGPRGRNEVDYVKVKFSMGSHEGLTKSEIIGLANRAMKGMRFPIGEVRLKKSSATIEVPRDISLELARRIEGKVIREKRQTA</sequence>
<dbReference type="STRING" id="1963862.B4O97_09610"/>
<evidence type="ECO:0000259" key="11">
    <source>
        <dbReference type="PROSITE" id="PS51195"/>
    </source>
</evidence>
<dbReference type="PROSITE" id="PS00039">
    <property type="entry name" value="DEAD_ATP_HELICASE"/>
    <property type="match status" value="1"/>
</dbReference>
<dbReference type="InterPro" id="IPR014014">
    <property type="entry name" value="RNA_helicase_DEAD_Q_motif"/>
</dbReference>
<feature type="domain" description="DEAD-box RNA helicase Q" evidence="11">
    <location>
        <begin position="2"/>
        <end position="30"/>
    </location>
</feature>
<dbReference type="InterPro" id="IPR050079">
    <property type="entry name" value="DEAD_box_RNA_helicase"/>
</dbReference>
<dbReference type="GO" id="GO:0003724">
    <property type="term" value="F:RNA helicase activity"/>
    <property type="evidence" value="ECO:0007669"/>
    <property type="project" value="InterPro"/>
</dbReference>
<dbReference type="GO" id="GO:0003676">
    <property type="term" value="F:nucleic acid binding"/>
    <property type="evidence" value="ECO:0007669"/>
    <property type="project" value="InterPro"/>
</dbReference>
<dbReference type="InterPro" id="IPR044742">
    <property type="entry name" value="DEAD/DEAH_RhlB"/>
</dbReference>
<evidence type="ECO:0000313" key="12">
    <source>
        <dbReference type="EMBL" id="ORC35417.1"/>
    </source>
</evidence>
<keyword evidence="2 7" id="KW-0378">Hydrolase</keyword>
<dbReference type="InterPro" id="IPR011545">
    <property type="entry name" value="DEAD/DEAH_box_helicase_dom"/>
</dbReference>
<evidence type="ECO:0000256" key="4">
    <source>
        <dbReference type="ARBA" id="ARBA00022840"/>
    </source>
</evidence>
<keyword evidence="3 7" id="KW-0347">Helicase</keyword>
<evidence type="ECO:0000313" key="13">
    <source>
        <dbReference type="Proteomes" id="UP000192343"/>
    </source>
</evidence>
<protein>
    <recommendedName>
        <fullName evidence="14">DEAD/DEAH box helicase</fullName>
    </recommendedName>
</protein>
<proteinExistence type="inferred from homology"/>
<dbReference type="CDD" id="cd00268">
    <property type="entry name" value="DEADc"/>
    <property type="match status" value="1"/>
</dbReference>
<dbReference type="Pfam" id="PF00271">
    <property type="entry name" value="Helicase_C"/>
    <property type="match status" value="1"/>
</dbReference>
<evidence type="ECO:0000256" key="3">
    <source>
        <dbReference type="ARBA" id="ARBA00022806"/>
    </source>
</evidence>
<feature type="compositionally biased region" description="Basic and acidic residues" evidence="8">
    <location>
        <begin position="446"/>
        <end position="466"/>
    </location>
</feature>
<evidence type="ECO:0000256" key="6">
    <source>
        <dbReference type="PROSITE-ProRule" id="PRU00552"/>
    </source>
</evidence>
<feature type="short sequence motif" description="Q motif" evidence="6">
    <location>
        <begin position="2"/>
        <end position="30"/>
    </location>
</feature>
<dbReference type="RefSeq" id="WP_083050382.1">
    <property type="nucleotide sequence ID" value="NZ_CAXXQO010000003.1"/>
</dbReference>
<name>A0A1Y1RY83_9SPIO</name>
<dbReference type="PROSITE" id="PS51195">
    <property type="entry name" value="Q_MOTIF"/>
    <property type="match status" value="1"/>
</dbReference>
<dbReference type="SMART" id="SM00487">
    <property type="entry name" value="DEXDc"/>
    <property type="match status" value="1"/>
</dbReference>
<evidence type="ECO:0000256" key="1">
    <source>
        <dbReference type="ARBA" id="ARBA00022741"/>
    </source>
</evidence>
<feature type="domain" description="Helicase C-terminal" evidence="10">
    <location>
        <begin position="232"/>
        <end position="392"/>
    </location>
</feature>
<dbReference type="SUPFAM" id="SSF52540">
    <property type="entry name" value="P-loop containing nucleoside triphosphate hydrolases"/>
    <property type="match status" value="1"/>
</dbReference>
<dbReference type="GO" id="GO:0005524">
    <property type="term" value="F:ATP binding"/>
    <property type="evidence" value="ECO:0007669"/>
    <property type="project" value="UniProtKB-KW"/>
</dbReference>
<evidence type="ECO:0000256" key="8">
    <source>
        <dbReference type="SAM" id="MobiDB-lite"/>
    </source>
</evidence>
<dbReference type="Pfam" id="PF00270">
    <property type="entry name" value="DEAD"/>
    <property type="match status" value="1"/>
</dbReference>
<dbReference type="PROSITE" id="PS51194">
    <property type="entry name" value="HELICASE_CTER"/>
    <property type="match status" value="1"/>
</dbReference>
<dbReference type="GO" id="GO:0005829">
    <property type="term" value="C:cytosol"/>
    <property type="evidence" value="ECO:0007669"/>
    <property type="project" value="TreeGrafter"/>
</dbReference>
<evidence type="ECO:0000259" key="9">
    <source>
        <dbReference type="PROSITE" id="PS51192"/>
    </source>
</evidence>
<dbReference type="GO" id="GO:0016787">
    <property type="term" value="F:hydrolase activity"/>
    <property type="evidence" value="ECO:0007669"/>
    <property type="project" value="UniProtKB-KW"/>
</dbReference>
<comment type="caution">
    <text evidence="12">The sequence shown here is derived from an EMBL/GenBank/DDBJ whole genome shotgun (WGS) entry which is preliminary data.</text>
</comment>
<evidence type="ECO:0000256" key="7">
    <source>
        <dbReference type="RuleBase" id="RU000492"/>
    </source>
</evidence>
<dbReference type="Proteomes" id="UP000192343">
    <property type="component" value="Unassembled WGS sequence"/>
</dbReference>
<dbReference type="EMBL" id="MWQY01000009">
    <property type="protein sequence ID" value="ORC35417.1"/>
    <property type="molecule type" value="Genomic_DNA"/>
</dbReference>
<keyword evidence="13" id="KW-1185">Reference proteome</keyword>
<dbReference type="InterPro" id="IPR000629">
    <property type="entry name" value="RNA-helicase_DEAD-box_CS"/>
</dbReference>
<dbReference type="InterPro" id="IPR027417">
    <property type="entry name" value="P-loop_NTPase"/>
</dbReference>
<evidence type="ECO:0000256" key="5">
    <source>
        <dbReference type="ARBA" id="ARBA00038437"/>
    </source>
</evidence>
<keyword evidence="4 7" id="KW-0067">ATP-binding</keyword>
<comment type="similarity">
    <text evidence="5 7">Belongs to the DEAD box helicase family.</text>
</comment>